<organism evidence="1 2">
    <name type="scientific">Funneliformis geosporum</name>
    <dbReference type="NCBI Taxonomy" id="1117311"/>
    <lineage>
        <taxon>Eukaryota</taxon>
        <taxon>Fungi</taxon>
        <taxon>Fungi incertae sedis</taxon>
        <taxon>Mucoromycota</taxon>
        <taxon>Glomeromycotina</taxon>
        <taxon>Glomeromycetes</taxon>
        <taxon>Glomerales</taxon>
        <taxon>Glomeraceae</taxon>
        <taxon>Funneliformis</taxon>
    </lineage>
</organism>
<dbReference type="Proteomes" id="UP001153678">
    <property type="component" value="Unassembled WGS sequence"/>
</dbReference>
<protein>
    <submittedName>
        <fullName evidence="1">16506_t:CDS:1</fullName>
    </submittedName>
</protein>
<gene>
    <name evidence="1" type="ORF">FWILDA_LOCUS6341</name>
</gene>
<sequence>MALLECQVKLSKEIAEDLWTVRVDTLSSGYVKFSFFVIKAEVVALLTWRRHLRYQRLLEMRRRG</sequence>
<evidence type="ECO:0000313" key="2">
    <source>
        <dbReference type="Proteomes" id="UP001153678"/>
    </source>
</evidence>
<proteinExistence type="predicted"/>
<evidence type="ECO:0000313" key="1">
    <source>
        <dbReference type="EMBL" id="CAI2173941.1"/>
    </source>
</evidence>
<accession>A0A9W4SMN0</accession>
<name>A0A9W4SMN0_9GLOM</name>
<keyword evidence="2" id="KW-1185">Reference proteome</keyword>
<reference evidence="1" key="1">
    <citation type="submission" date="2022-08" db="EMBL/GenBank/DDBJ databases">
        <authorList>
            <person name="Kallberg Y."/>
            <person name="Tangrot J."/>
            <person name="Rosling A."/>
        </authorList>
    </citation>
    <scope>NUCLEOTIDE SEQUENCE</scope>
    <source>
        <strain evidence="1">Wild A</strain>
    </source>
</reference>
<dbReference type="EMBL" id="CAMKVN010001136">
    <property type="protein sequence ID" value="CAI2173941.1"/>
    <property type="molecule type" value="Genomic_DNA"/>
</dbReference>
<comment type="caution">
    <text evidence="1">The sequence shown here is derived from an EMBL/GenBank/DDBJ whole genome shotgun (WGS) entry which is preliminary data.</text>
</comment>
<dbReference type="AlphaFoldDB" id="A0A9W4SMN0"/>